<proteinExistence type="predicted"/>
<feature type="region of interest" description="Disordered" evidence="1">
    <location>
        <begin position="122"/>
        <end position="223"/>
    </location>
</feature>
<feature type="compositionally biased region" description="Polar residues" evidence="1">
    <location>
        <begin position="190"/>
        <end position="202"/>
    </location>
</feature>
<sequence length="848" mass="92971">MAATATRSPARPNRSNSLQRMLELEQECMRDRRTHIERRQVSPESHGTPVSLQLPPIDTGTSTFNPAQMFATIPTRMSSDESQEKRLASAHGSPKRVAFSTVEDVVVDDRNELCQSPSWEAYGRRKKEKKERELAERETNRAQRRKLCKAPPSPSTPLVEKAGQTQTGACMSQTSPIPRPRPRQQAATSERPNSVVGLSTPNLPAALDSSAKPRGRSSSFSSLFRAPFEVRRASVDTDNRDGFIGGIKLEQHRLAAHQKILEDQAAEARKTAQKNRKRSESPLRFLVPRSEPKETRAYPPIAIHTTGHQALISQDDGMMRKWKARVGLRSRSREPSPNGGQKLAKLPAAKRPQISAPVMTSSSTPDVSSNAVRLPSSKSTPNINSPTVVQRIHGQVDDEKMDMLTVDPARHPIFDEGGTGSASERSFMTVPESPPAPPRRSSKRKSIVNAGDLESPVALVSSQTLPVAKPSTEVEERPKRWTTSDPPSIPYDSVNPSTESLSANHQQRKTFKEAARAAFSAHTALSPPVMPAAAADRPGSRSRSPTTRTLRNTDERVLPADKYNRLRGGTFGKNGHMPAIQDWRTSCAIAPPTPPYHSSEDSASDGFRSPGEHGTPDTSRPQSERGMFPSFGEDRKKGRQFPVLPSPAFSLDESRQSNQPSPLELDPIQAAALKVMAAFPDSNACRSQKPRRAGDEHQEPARINTAVARDQDPASKSPPLRELLMARDETSVVVPWPATYLEAARKAAPSAQAPLKTSHTVAPQPLPIPRDPIAKMFVECCECKYFHDMPSKLYEAMANPDGVVALGDDVRFAGTVSMTVKCPWCTHEMSTKCCAGLAAMVHVKERLH</sequence>
<feature type="compositionally biased region" description="Polar residues" evidence="1">
    <location>
        <begin position="358"/>
        <end position="385"/>
    </location>
</feature>
<protein>
    <submittedName>
        <fullName evidence="2">Uncharacterized protein</fullName>
    </submittedName>
</protein>
<keyword evidence="3" id="KW-1185">Reference proteome</keyword>
<evidence type="ECO:0000313" key="2">
    <source>
        <dbReference type="EMBL" id="KAG9254825.1"/>
    </source>
</evidence>
<evidence type="ECO:0000256" key="1">
    <source>
        <dbReference type="SAM" id="MobiDB-lite"/>
    </source>
</evidence>
<feature type="region of interest" description="Disordered" evidence="1">
    <location>
        <begin position="326"/>
        <end position="385"/>
    </location>
</feature>
<dbReference type="Proteomes" id="UP000887229">
    <property type="component" value="Unassembled WGS sequence"/>
</dbReference>
<feature type="region of interest" description="Disordered" evidence="1">
    <location>
        <begin position="587"/>
        <end position="663"/>
    </location>
</feature>
<feature type="region of interest" description="Disordered" evidence="1">
    <location>
        <begin position="411"/>
        <end position="559"/>
    </location>
</feature>
<feature type="region of interest" description="Disordered" evidence="1">
    <location>
        <begin position="38"/>
        <end position="97"/>
    </location>
</feature>
<reference evidence="2" key="1">
    <citation type="journal article" date="2021" name="IMA Fungus">
        <title>Genomic characterization of three marine fungi, including Emericellopsis atlantica sp. nov. with signatures of a generalist lifestyle and marine biomass degradation.</title>
        <authorList>
            <person name="Hagestad O.C."/>
            <person name="Hou L."/>
            <person name="Andersen J.H."/>
            <person name="Hansen E.H."/>
            <person name="Altermark B."/>
            <person name="Li C."/>
            <person name="Kuhnert E."/>
            <person name="Cox R.J."/>
            <person name="Crous P.W."/>
            <person name="Spatafora J.W."/>
            <person name="Lail K."/>
            <person name="Amirebrahimi M."/>
            <person name="Lipzen A."/>
            <person name="Pangilinan J."/>
            <person name="Andreopoulos W."/>
            <person name="Hayes R.D."/>
            <person name="Ng V."/>
            <person name="Grigoriev I.V."/>
            <person name="Jackson S.A."/>
            <person name="Sutton T.D.S."/>
            <person name="Dobson A.D.W."/>
            <person name="Rama T."/>
        </authorList>
    </citation>
    <scope>NUCLEOTIDE SEQUENCE</scope>
    <source>
        <strain evidence="2">TS7</strain>
    </source>
</reference>
<feature type="compositionally biased region" description="Basic and acidic residues" evidence="1">
    <location>
        <begin position="130"/>
        <end position="141"/>
    </location>
</feature>
<name>A0A9P7ZNJ5_9HYPO</name>
<gene>
    <name evidence="2" type="ORF">F5Z01DRAFT_636290</name>
</gene>
<organism evidence="2 3">
    <name type="scientific">Emericellopsis atlantica</name>
    <dbReference type="NCBI Taxonomy" id="2614577"/>
    <lineage>
        <taxon>Eukaryota</taxon>
        <taxon>Fungi</taxon>
        <taxon>Dikarya</taxon>
        <taxon>Ascomycota</taxon>
        <taxon>Pezizomycotina</taxon>
        <taxon>Sordariomycetes</taxon>
        <taxon>Hypocreomycetidae</taxon>
        <taxon>Hypocreales</taxon>
        <taxon>Bionectriaceae</taxon>
        <taxon>Emericellopsis</taxon>
    </lineage>
</organism>
<dbReference type="EMBL" id="MU251253">
    <property type="protein sequence ID" value="KAG9254825.1"/>
    <property type="molecule type" value="Genomic_DNA"/>
</dbReference>
<feature type="compositionally biased region" description="Polar residues" evidence="1">
    <location>
        <begin position="42"/>
        <end position="51"/>
    </location>
</feature>
<dbReference type="OrthoDB" id="5386674at2759"/>
<dbReference type="RefSeq" id="XP_046118749.1">
    <property type="nucleotide sequence ID" value="XM_046262203.1"/>
</dbReference>
<dbReference type="GeneID" id="70293106"/>
<evidence type="ECO:0000313" key="3">
    <source>
        <dbReference type="Proteomes" id="UP000887229"/>
    </source>
</evidence>
<feature type="compositionally biased region" description="Basic and acidic residues" evidence="1">
    <location>
        <begin position="78"/>
        <end position="87"/>
    </location>
</feature>
<feature type="compositionally biased region" description="Polar residues" evidence="1">
    <location>
        <begin position="494"/>
        <end position="505"/>
    </location>
</feature>
<dbReference type="AlphaFoldDB" id="A0A9P7ZNJ5"/>
<comment type="caution">
    <text evidence="2">The sequence shown here is derived from an EMBL/GenBank/DDBJ whole genome shotgun (WGS) entry which is preliminary data.</text>
</comment>
<accession>A0A9P7ZNJ5</accession>
<feature type="compositionally biased region" description="Low complexity" evidence="1">
    <location>
        <begin position="209"/>
        <end position="223"/>
    </location>
</feature>
<feature type="region of interest" description="Disordered" evidence="1">
    <location>
        <begin position="684"/>
        <end position="718"/>
    </location>
</feature>